<dbReference type="InterPro" id="IPR009057">
    <property type="entry name" value="Homeodomain-like_sf"/>
</dbReference>
<evidence type="ECO:0000259" key="4">
    <source>
        <dbReference type="PROSITE" id="PS01124"/>
    </source>
</evidence>
<evidence type="ECO:0000256" key="2">
    <source>
        <dbReference type="ARBA" id="ARBA00023125"/>
    </source>
</evidence>
<protein>
    <submittedName>
        <fullName evidence="5">AraC family transcriptional regulator</fullName>
    </submittedName>
</protein>
<sequence>MIRYLTNNTLSPAHKQGVTVAENTITAIEEARFTMEIYSILLIVSGGFNIRVNNTDYQVGTGDFLYMPIGSVVHIFNSPSSTTIYSYSFTDGYCCANLLDTEQALAFQRSIHNQVVLLRLSATTYVSLETFYRLLRIKQAESVHAPDDEIKKLYFNLMICEIIGLCKEDTGYESYHNIRNQNTLGRFIQLVRENFKQQHSVQFYAEALCVSAGHLTKIIKHASSKTVKQFIEDALIAEAKNLLNTERLSILDIAEELQFSTVSAFCKFFKKQTMMTPTAFRNSCSV</sequence>
<dbReference type="Proteomes" id="UP001629156">
    <property type="component" value="Unassembled WGS sequence"/>
</dbReference>
<evidence type="ECO:0000313" key="5">
    <source>
        <dbReference type="EMBL" id="MFL9844264.1"/>
    </source>
</evidence>
<dbReference type="InterPro" id="IPR014710">
    <property type="entry name" value="RmlC-like_jellyroll"/>
</dbReference>
<keyword evidence="6" id="KW-1185">Reference proteome</keyword>
<dbReference type="InterPro" id="IPR018060">
    <property type="entry name" value="HTH_AraC"/>
</dbReference>
<dbReference type="RefSeq" id="WP_408084515.1">
    <property type="nucleotide sequence ID" value="NZ_JBELPZ010000006.1"/>
</dbReference>
<dbReference type="PANTHER" id="PTHR43280:SF32">
    <property type="entry name" value="TRANSCRIPTIONAL REGULATORY PROTEIN"/>
    <property type="match status" value="1"/>
</dbReference>
<dbReference type="PANTHER" id="PTHR43280">
    <property type="entry name" value="ARAC-FAMILY TRANSCRIPTIONAL REGULATOR"/>
    <property type="match status" value="1"/>
</dbReference>
<dbReference type="PROSITE" id="PS01124">
    <property type="entry name" value="HTH_ARAC_FAMILY_2"/>
    <property type="match status" value="1"/>
</dbReference>
<name>A0ABW8YW09_9FLAO</name>
<comment type="caution">
    <text evidence="5">The sequence shown here is derived from an EMBL/GenBank/DDBJ whole genome shotgun (WGS) entry which is preliminary data.</text>
</comment>
<evidence type="ECO:0000256" key="3">
    <source>
        <dbReference type="ARBA" id="ARBA00023163"/>
    </source>
</evidence>
<accession>A0ABW8YW09</accession>
<reference evidence="5 6" key="1">
    <citation type="submission" date="2024-06" db="EMBL/GenBank/DDBJ databases">
        <authorList>
            <person name="Kaempfer P."/>
            <person name="Viver T."/>
        </authorList>
    </citation>
    <scope>NUCLEOTIDE SEQUENCE [LARGE SCALE GENOMIC DNA]</scope>
    <source>
        <strain evidence="5 6">ST-119</strain>
    </source>
</reference>
<keyword evidence="3" id="KW-0804">Transcription</keyword>
<keyword evidence="2" id="KW-0238">DNA-binding</keyword>
<evidence type="ECO:0000313" key="6">
    <source>
        <dbReference type="Proteomes" id="UP001629156"/>
    </source>
</evidence>
<organism evidence="5 6">
    <name type="scientific">Flavobacterium rhizosphaerae</name>
    <dbReference type="NCBI Taxonomy" id="3163298"/>
    <lineage>
        <taxon>Bacteria</taxon>
        <taxon>Pseudomonadati</taxon>
        <taxon>Bacteroidota</taxon>
        <taxon>Flavobacteriia</taxon>
        <taxon>Flavobacteriales</taxon>
        <taxon>Flavobacteriaceae</taxon>
        <taxon>Flavobacterium</taxon>
    </lineage>
</organism>
<dbReference type="SMART" id="SM00342">
    <property type="entry name" value="HTH_ARAC"/>
    <property type="match status" value="1"/>
</dbReference>
<keyword evidence="1" id="KW-0805">Transcription regulation</keyword>
<dbReference type="Pfam" id="PF12833">
    <property type="entry name" value="HTH_18"/>
    <property type="match status" value="1"/>
</dbReference>
<proteinExistence type="predicted"/>
<dbReference type="InterPro" id="IPR037923">
    <property type="entry name" value="HTH-like"/>
</dbReference>
<dbReference type="EMBL" id="JBELPZ010000006">
    <property type="protein sequence ID" value="MFL9844264.1"/>
    <property type="molecule type" value="Genomic_DNA"/>
</dbReference>
<dbReference type="SUPFAM" id="SSF51215">
    <property type="entry name" value="Regulatory protein AraC"/>
    <property type="match status" value="1"/>
</dbReference>
<dbReference type="Gene3D" id="2.60.120.10">
    <property type="entry name" value="Jelly Rolls"/>
    <property type="match status" value="1"/>
</dbReference>
<dbReference type="Gene3D" id="1.10.10.60">
    <property type="entry name" value="Homeodomain-like"/>
    <property type="match status" value="1"/>
</dbReference>
<feature type="domain" description="HTH araC/xylS-type" evidence="4">
    <location>
        <begin position="185"/>
        <end position="283"/>
    </location>
</feature>
<gene>
    <name evidence="5" type="ORF">ABS766_07525</name>
</gene>
<dbReference type="SUPFAM" id="SSF46689">
    <property type="entry name" value="Homeodomain-like"/>
    <property type="match status" value="1"/>
</dbReference>
<evidence type="ECO:0000256" key="1">
    <source>
        <dbReference type="ARBA" id="ARBA00023015"/>
    </source>
</evidence>